<evidence type="ECO:0000313" key="2">
    <source>
        <dbReference type="EMBL" id="CAB4126865.1"/>
    </source>
</evidence>
<evidence type="ECO:0000313" key="5">
    <source>
        <dbReference type="EMBL" id="CAB4200408.1"/>
    </source>
</evidence>
<dbReference type="PANTHER" id="PTHR39184">
    <property type="match status" value="1"/>
</dbReference>
<dbReference type="Gene3D" id="3.30.420.280">
    <property type="match status" value="1"/>
</dbReference>
<gene>
    <name evidence="5" type="ORF">UFOVP1357_44</name>
    <name evidence="1" type="ORF">UFOVP18_28</name>
    <name evidence="3" type="ORF">UFOVP258_21</name>
    <name evidence="4" type="ORF">UFOVP502_13</name>
    <name evidence="2" type="ORF">UFOVP82_30</name>
</gene>
<accession>A0A6J5S3N5</accession>
<dbReference type="EMBL" id="LR796201">
    <property type="protein sequence ID" value="CAB4126865.1"/>
    <property type="molecule type" value="Genomic_DNA"/>
</dbReference>
<organism evidence="5">
    <name type="scientific">uncultured Caudovirales phage</name>
    <dbReference type="NCBI Taxonomy" id="2100421"/>
    <lineage>
        <taxon>Viruses</taxon>
        <taxon>Duplodnaviria</taxon>
        <taxon>Heunggongvirae</taxon>
        <taxon>Uroviricota</taxon>
        <taxon>Caudoviricetes</taxon>
        <taxon>Peduoviridae</taxon>
        <taxon>Maltschvirus</taxon>
        <taxon>Maltschvirus maltsch</taxon>
    </lineage>
</organism>
<dbReference type="EMBL" id="LR796264">
    <property type="protein sequence ID" value="CAB4132459.1"/>
    <property type="molecule type" value="Genomic_DNA"/>
</dbReference>
<evidence type="ECO:0000313" key="4">
    <source>
        <dbReference type="EMBL" id="CAB4146347.1"/>
    </source>
</evidence>
<evidence type="ECO:0000313" key="1">
    <source>
        <dbReference type="EMBL" id="CAB4121601.1"/>
    </source>
</evidence>
<dbReference type="InterPro" id="IPR006437">
    <property type="entry name" value="Phage_terminase_lsu"/>
</dbReference>
<sequence length="427" mass="49050">MIYDKPLAPKQIEFITKSTKKWNIAHGSVRTGKTVGTLVRFMQACWICPDNQLFMVGYTSDTIYDNAIRLLLESEQLSIFRPYITWFSGKRELHFGDKVISTLGAKDEGHLGKFQGLTMSVVYCDEATLYPDSILAMIDTRLSNPHSIGFMTCNPKQPKHPIKDWIDKAAAGDQNYYALHYVLDDNPYLTEDYKNRIKHSSTGIFYKRNVLGMWCLAEGAIFEFFDIRLHVKSRPPCAAEYWIAGIDYGTNNPFCCLLIGVSTGKYTQSGKLMWVEKEYYWDHKKKGRQKTNSELANDVENFLQDFSCKQIFLDPSAASFELELRRRGMPVCHANNEVEEGIQVMTDLMQKGVLSVLDCCPNLIREIEGYVWDPKLGEKGIDAPLKRDDHALDALRYAVNTHHVVTYDPYNKDEGKSQFRNRYDPFK</sequence>
<dbReference type="EMBL" id="LR797304">
    <property type="protein sequence ID" value="CAB4200408.1"/>
    <property type="molecule type" value="Genomic_DNA"/>
</dbReference>
<name>A0A6J5S3N5_9CAUD</name>
<evidence type="ECO:0000313" key="3">
    <source>
        <dbReference type="EMBL" id="CAB4132459.1"/>
    </source>
</evidence>
<dbReference type="EMBL" id="LR796149">
    <property type="protein sequence ID" value="CAB4121601.1"/>
    <property type="molecule type" value="Genomic_DNA"/>
</dbReference>
<dbReference type="Gene3D" id="3.40.50.300">
    <property type="entry name" value="P-loop containing nucleotide triphosphate hydrolases"/>
    <property type="match status" value="1"/>
</dbReference>
<dbReference type="Pfam" id="PF03237">
    <property type="entry name" value="Terminase_6N"/>
    <property type="match status" value="1"/>
</dbReference>
<dbReference type="InterPro" id="IPR052380">
    <property type="entry name" value="Viral_DNA_packaging_terminase"/>
</dbReference>
<dbReference type="PANTHER" id="PTHR39184:SF1">
    <property type="entry name" value="PBSX PHAGE TERMINASE LARGE SUBUNIT"/>
    <property type="match status" value="1"/>
</dbReference>
<proteinExistence type="predicted"/>
<dbReference type="InterPro" id="IPR027417">
    <property type="entry name" value="P-loop_NTPase"/>
</dbReference>
<dbReference type="EMBL" id="LR796468">
    <property type="protein sequence ID" value="CAB4146347.1"/>
    <property type="molecule type" value="Genomic_DNA"/>
</dbReference>
<reference evidence="5" key="1">
    <citation type="submission" date="2020-05" db="EMBL/GenBank/DDBJ databases">
        <authorList>
            <person name="Chiriac C."/>
            <person name="Salcher M."/>
            <person name="Ghai R."/>
            <person name="Kavagutti S V."/>
        </authorList>
    </citation>
    <scope>NUCLEOTIDE SEQUENCE</scope>
</reference>
<protein>
    <submittedName>
        <fullName evidence="5">Phage_term_2, phage terminase, large subunit, PBSX family</fullName>
    </submittedName>
</protein>
<dbReference type="NCBIfam" id="TIGR01547">
    <property type="entry name" value="phage_term_2"/>
    <property type="match status" value="1"/>
</dbReference>